<evidence type="ECO:0000313" key="2">
    <source>
        <dbReference type="EMBL" id="KAK0328703.1"/>
    </source>
</evidence>
<accession>A0AAN6G4E0</accession>
<dbReference type="EMBL" id="JASUXU010000001">
    <property type="protein sequence ID" value="KAK0328703.1"/>
    <property type="molecule type" value="Genomic_DNA"/>
</dbReference>
<dbReference type="Proteomes" id="UP001168146">
    <property type="component" value="Unassembled WGS sequence"/>
</dbReference>
<dbReference type="AlphaFoldDB" id="A0AAN6G4E0"/>
<feature type="region of interest" description="Disordered" evidence="1">
    <location>
        <begin position="1"/>
        <end position="45"/>
    </location>
</feature>
<evidence type="ECO:0000313" key="3">
    <source>
        <dbReference type="Proteomes" id="UP001168146"/>
    </source>
</evidence>
<protein>
    <submittedName>
        <fullName evidence="2">Uncharacterized protein</fullName>
    </submittedName>
</protein>
<proteinExistence type="predicted"/>
<comment type="caution">
    <text evidence="2">The sequence shown here is derived from an EMBL/GenBank/DDBJ whole genome shotgun (WGS) entry which is preliminary data.</text>
</comment>
<name>A0AAN6G4E0_9PEZI</name>
<organism evidence="2 3">
    <name type="scientific">Friedmanniomyces endolithicus</name>
    <dbReference type="NCBI Taxonomy" id="329885"/>
    <lineage>
        <taxon>Eukaryota</taxon>
        <taxon>Fungi</taxon>
        <taxon>Dikarya</taxon>
        <taxon>Ascomycota</taxon>
        <taxon>Pezizomycotina</taxon>
        <taxon>Dothideomycetes</taxon>
        <taxon>Dothideomycetidae</taxon>
        <taxon>Mycosphaerellales</taxon>
        <taxon>Teratosphaeriaceae</taxon>
        <taxon>Friedmanniomyces</taxon>
    </lineage>
</organism>
<reference evidence="2" key="1">
    <citation type="submission" date="2021-12" db="EMBL/GenBank/DDBJ databases">
        <title>Black yeast isolated from Biological Soil Crust.</title>
        <authorList>
            <person name="Kurbessoian T."/>
        </authorList>
    </citation>
    <scope>NUCLEOTIDE SEQUENCE</scope>
    <source>
        <strain evidence="2">CCFEE 5208</strain>
    </source>
</reference>
<gene>
    <name evidence="2" type="ORF">LTR82_000635</name>
</gene>
<sequence>MIQKYNAASASAAALDQSTGKPVKPKKPGGDPEDKDTALSTSSPKKRVRFAIDAAETSAEPDEDVEWVMVDVDGELKATTDNKESRDVLQVCKAFISSRKSTFWSGR</sequence>
<feature type="compositionally biased region" description="Basic and acidic residues" evidence="1">
    <location>
        <begin position="28"/>
        <end position="37"/>
    </location>
</feature>
<evidence type="ECO:0000256" key="1">
    <source>
        <dbReference type="SAM" id="MobiDB-lite"/>
    </source>
</evidence>